<proteinExistence type="predicted"/>
<comment type="caution">
    <text evidence="1">The sequence shown here is derived from an EMBL/GenBank/DDBJ whole genome shotgun (WGS) entry which is preliminary data.</text>
</comment>
<dbReference type="InterPro" id="IPR045860">
    <property type="entry name" value="Snake_toxin-like_sf"/>
</dbReference>
<dbReference type="AlphaFoldDB" id="A0A8S3UB77"/>
<reference evidence="1" key="1">
    <citation type="submission" date="2021-03" db="EMBL/GenBank/DDBJ databases">
        <authorList>
            <person name="Bekaert M."/>
        </authorList>
    </citation>
    <scope>NUCLEOTIDE SEQUENCE</scope>
</reference>
<protein>
    <recommendedName>
        <fullName evidence="3">IgGFc-binding protein N-terminal domain-containing protein</fullName>
    </recommendedName>
</protein>
<dbReference type="OrthoDB" id="6090387at2759"/>
<accession>A0A8S3UB77</accession>
<keyword evidence="2" id="KW-1185">Reference proteome</keyword>
<evidence type="ECO:0008006" key="3">
    <source>
        <dbReference type="Google" id="ProtNLM"/>
    </source>
</evidence>
<dbReference type="SUPFAM" id="SSF57302">
    <property type="entry name" value="Snake toxin-like"/>
    <property type="match status" value="1"/>
</dbReference>
<organism evidence="1 2">
    <name type="scientific">Mytilus edulis</name>
    <name type="common">Blue mussel</name>
    <dbReference type="NCBI Taxonomy" id="6550"/>
    <lineage>
        <taxon>Eukaryota</taxon>
        <taxon>Metazoa</taxon>
        <taxon>Spiralia</taxon>
        <taxon>Lophotrochozoa</taxon>
        <taxon>Mollusca</taxon>
        <taxon>Bivalvia</taxon>
        <taxon>Autobranchia</taxon>
        <taxon>Pteriomorphia</taxon>
        <taxon>Mytilida</taxon>
        <taxon>Mytiloidea</taxon>
        <taxon>Mytilidae</taxon>
        <taxon>Mytilinae</taxon>
        <taxon>Mytilus</taxon>
    </lineage>
</organism>
<evidence type="ECO:0000313" key="2">
    <source>
        <dbReference type="Proteomes" id="UP000683360"/>
    </source>
</evidence>
<dbReference type="Proteomes" id="UP000683360">
    <property type="component" value="Unassembled WGS sequence"/>
</dbReference>
<gene>
    <name evidence="1" type="ORF">MEDL_55224</name>
</gene>
<evidence type="ECO:0000313" key="1">
    <source>
        <dbReference type="EMBL" id="CAG2243044.1"/>
    </source>
</evidence>
<name>A0A8S3UB77_MYTED</name>
<dbReference type="EMBL" id="CAJPWZ010002690">
    <property type="protein sequence ID" value="CAG2243044.1"/>
    <property type="molecule type" value="Genomic_DNA"/>
</dbReference>
<sequence>MCKHRPKSCQQKRSGPTPSRTCIECCSKDLCNIEGCGELDHGNRTGLLCHNCKGLLASEKCEHVKECYINEMCFIEEGVSFGESFFTSGCKETHVCPKNIDANPFFGKRTVRGLCSQCCSGDLCNNQCKIGSSTSAPNDEVMGNMFYLTYSVNTVGAQLVLTSIGIARCNLTRSDQSLVKNIVVNGSSIYNINETLNKHLLVFKLHCDLGVILYVVERSISIPGLDAYLVLPTKSLSTQYLVPSYNQTNDGTSDTKYVEVDNPNMTSIVSSCPSMVHFYSHKTSHQRSFMTLIPGLDQYLSHYYFRTPNYSCSLLLIINKAYISNLRLDESMVSTGMIVEIQEPVNHYDNNAVFTITIDKGRHEAKQPMAPHSGCGYMKPTMVLHTLQDLVQQKHKKSNQNLIREL</sequence>